<dbReference type="Proteomes" id="UP000184130">
    <property type="component" value="Unassembled WGS sequence"/>
</dbReference>
<dbReference type="RefSeq" id="WP_073203927.1">
    <property type="nucleotide sequence ID" value="NZ_FRBD01000001.1"/>
</dbReference>
<reference evidence="4 5" key="1">
    <citation type="submission" date="2016-11" db="EMBL/GenBank/DDBJ databases">
        <authorList>
            <person name="Jaros S."/>
            <person name="Januszkiewicz K."/>
            <person name="Wedrychowicz H."/>
        </authorList>
    </citation>
    <scope>NUCLEOTIDE SEQUENCE [LARGE SCALE GENOMIC DNA]</scope>
    <source>
        <strain evidence="4 5">KHT3</strain>
    </source>
</reference>
<dbReference type="PANTHER" id="PTHR43584">
    <property type="entry name" value="NUCLEOTIDYL TRANSFERASE"/>
    <property type="match status" value="1"/>
</dbReference>
<dbReference type="InterPro" id="IPR029044">
    <property type="entry name" value="Nucleotide-diphossugar_trans"/>
</dbReference>
<dbReference type="PANTHER" id="PTHR43584:SF8">
    <property type="entry name" value="N-ACETYLMURAMATE ALPHA-1-PHOSPHATE URIDYLYLTRANSFERASE"/>
    <property type="match status" value="1"/>
</dbReference>
<gene>
    <name evidence="4" type="ORF">SAMN05216463_101201</name>
</gene>
<dbReference type="AlphaFoldDB" id="A0A1M6RCR3"/>
<dbReference type="EMBL" id="FRBD01000001">
    <property type="protein sequence ID" value="SHK30242.1"/>
    <property type="molecule type" value="Genomic_DNA"/>
</dbReference>
<protein>
    <submittedName>
        <fullName evidence="4">Nucleotidyl transferase</fullName>
    </submittedName>
</protein>
<dbReference type="InterPro" id="IPR005835">
    <property type="entry name" value="NTP_transferase_dom"/>
</dbReference>
<proteinExistence type="predicted"/>
<dbReference type="Gene3D" id="3.90.550.10">
    <property type="entry name" value="Spore Coat Polysaccharide Biosynthesis Protein SpsA, Chain A"/>
    <property type="match status" value="1"/>
</dbReference>
<name>A0A1M6RCR3_XYLRU</name>
<dbReference type="GO" id="GO:0016779">
    <property type="term" value="F:nucleotidyltransferase activity"/>
    <property type="evidence" value="ECO:0007669"/>
    <property type="project" value="UniProtKB-KW"/>
</dbReference>
<dbReference type="SUPFAM" id="SSF53448">
    <property type="entry name" value="Nucleotide-diphospho-sugar transferases"/>
    <property type="match status" value="1"/>
</dbReference>
<accession>A0A1M6RCR3</accession>
<evidence type="ECO:0000313" key="4">
    <source>
        <dbReference type="EMBL" id="SHK30242.1"/>
    </source>
</evidence>
<feature type="domain" description="Nucleotidyl transferase" evidence="3">
    <location>
        <begin position="5"/>
        <end position="233"/>
    </location>
</feature>
<keyword evidence="1 4" id="KW-0808">Transferase</keyword>
<evidence type="ECO:0000259" key="3">
    <source>
        <dbReference type="Pfam" id="PF00483"/>
    </source>
</evidence>
<organism evidence="4 5">
    <name type="scientific">Xylanibacter ruminicola</name>
    <name type="common">Prevotella ruminicola</name>
    <dbReference type="NCBI Taxonomy" id="839"/>
    <lineage>
        <taxon>Bacteria</taxon>
        <taxon>Pseudomonadati</taxon>
        <taxon>Bacteroidota</taxon>
        <taxon>Bacteroidia</taxon>
        <taxon>Bacteroidales</taxon>
        <taxon>Prevotellaceae</taxon>
        <taxon>Xylanibacter</taxon>
    </lineage>
</organism>
<dbReference type="OrthoDB" id="9784180at2"/>
<sequence>MKYAIIAAGEGSRLVQEGVAAPKPLVKVGGEMLIDRLIRVFMDNNASEICVICNEQMTAVAEHLKEISEAGRVPLKYVVKSTPSSMHSMWELSKWLKDEPFVLTTVDTIFRENEFKTYAQTFQQFAESGYADGLMGVTDYIDDEKPLYVGTDDDMNITGFYDTCDHPKYISGGIYGLTPKSIDTLSRCIERGDSRMRNFQRALVSDGLKLKAYNFSKVLDIDHASDIEKAEAFLGK</sequence>
<dbReference type="Pfam" id="PF00483">
    <property type="entry name" value="NTP_transferase"/>
    <property type="match status" value="1"/>
</dbReference>
<evidence type="ECO:0000256" key="1">
    <source>
        <dbReference type="ARBA" id="ARBA00022679"/>
    </source>
</evidence>
<keyword evidence="2" id="KW-0548">Nucleotidyltransferase</keyword>
<dbReference type="InterPro" id="IPR050065">
    <property type="entry name" value="GlmU-like"/>
</dbReference>
<evidence type="ECO:0000256" key="2">
    <source>
        <dbReference type="ARBA" id="ARBA00022695"/>
    </source>
</evidence>
<evidence type="ECO:0000313" key="5">
    <source>
        <dbReference type="Proteomes" id="UP000184130"/>
    </source>
</evidence>